<dbReference type="SMART" id="SM00271">
    <property type="entry name" value="DnaJ"/>
    <property type="match status" value="1"/>
</dbReference>
<dbReference type="Proteomes" id="UP000186074">
    <property type="component" value="Chromosome"/>
</dbReference>
<name>A0A1P8KMP1_9BACT</name>
<dbReference type="InterPro" id="IPR007791">
    <property type="entry name" value="DjlA_N"/>
</dbReference>
<keyword evidence="4" id="KW-1185">Reference proteome</keyword>
<feature type="coiled-coil region" evidence="1">
    <location>
        <begin position="221"/>
        <end position="248"/>
    </location>
</feature>
<feature type="domain" description="J" evidence="2">
    <location>
        <begin position="186"/>
        <end position="250"/>
    </location>
</feature>
<dbReference type="Pfam" id="PF00226">
    <property type="entry name" value="DnaJ"/>
    <property type="match status" value="1"/>
</dbReference>
<dbReference type="KEGG" id="alp:LPB137_08170"/>
<accession>A0A1P8KMP1</accession>
<dbReference type="CDD" id="cd07316">
    <property type="entry name" value="terB_like_DjlA"/>
    <property type="match status" value="1"/>
</dbReference>
<protein>
    <submittedName>
        <fullName evidence="3">Molecular chaperone DjlA</fullName>
    </submittedName>
</protein>
<proteinExistence type="predicted"/>
<dbReference type="Pfam" id="PF05099">
    <property type="entry name" value="TerB"/>
    <property type="match status" value="1"/>
</dbReference>
<organism evidence="3 4">
    <name type="scientific">Poseidonibacter parvus</name>
    <dbReference type="NCBI Taxonomy" id="1850254"/>
    <lineage>
        <taxon>Bacteria</taxon>
        <taxon>Pseudomonadati</taxon>
        <taxon>Campylobacterota</taxon>
        <taxon>Epsilonproteobacteria</taxon>
        <taxon>Campylobacterales</taxon>
        <taxon>Arcobacteraceae</taxon>
        <taxon>Poseidonibacter</taxon>
    </lineage>
</organism>
<evidence type="ECO:0000259" key="2">
    <source>
        <dbReference type="PROSITE" id="PS50076"/>
    </source>
</evidence>
<dbReference type="CDD" id="cd06257">
    <property type="entry name" value="DnaJ"/>
    <property type="match status" value="1"/>
</dbReference>
<dbReference type="EMBL" id="CP019070">
    <property type="protein sequence ID" value="APW65832.1"/>
    <property type="molecule type" value="Genomic_DNA"/>
</dbReference>
<dbReference type="InterPro" id="IPR036869">
    <property type="entry name" value="J_dom_sf"/>
</dbReference>
<dbReference type="Gene3D" id="1.10.287.110">
    <property type="entry name" value="DnaJ domain"/>
    <property type="match status" value="1"/>
</dbReference>
<dbReference type="RefSeq" id="WP_076086875.1">
    <property type="nucleotide sequence ID" value="NZ_CP019070.1"/>
</dbReference>
<dbReference type="InterPro" id="IPR001623">
    <property type="entry name" value="DnaJ_domain"/>
</dbReference>
<dbReference type="SUPFAM" id="SSF46565">
    <property type="entry name" value="Chaperone J-domain"/>
    <property type="match status" value="1"/>
</dbReference>
<dbReference type="PROSITE" id="PS50076">
    <property type="entry name" value="DNAJ_2"/>
    <property type="match status" value="1"/>
</dbReference>
<reference evidence="3 4" key="1">
    <citation type="submission" date="2017-01" db="EMBL/GenBank/DDBJ databases">
        <title>Genome sequencing of Arcobacter sp. LPB0137.</title>
        <authorList>
            <person name="Lee G.-W."/>
            <person name="Yi H."/>
        </authorList>
    </citation>
    <scope>NUCLEOTIDE SEQUENCE [LARGE SCALE GENOMIC DNA]</scope>
    <source>
        <strain evidence="3 4">LPB0137</strain>
    </source>
</reference>
<evidence type="ECO:0000313" key="4">
    <source>
        <dbReference type="Proteomes" id="UP000186074"/>
    </source>
</evidence>
<gene>
    <name evidence="3" type="ORF">LPB137_08170</name>
</gene>
<evidence type="ECO:0000313" key="3">
    <source>
        <dbReference type="EMBL" id="APW65832.1"/>
    </source>
</evidence>
<dbReference type="AlphaFoldDB" id="A0A1P8KMP1"/>
<dbReference type="STRING" id="1850254.LPB137_08170"/>
<sequence>MKFIVLLIVGFILYLIAKNYKTEKFQNINLNIKENFDGDLMNHEAGLLIALMAKVAKADGKVCELEAELLKHTFNDISSHFENNEEVRENLKVLYKKEKESFDNTLEICQRLYSLTKFDYAKRVKIMEYLLNLAFIDKDFSNTERMITEDIAKALKIKTHDFENMISTFESFYTNQATSKALSLEKAYEVLESKNSDDDGVLKKNYRKLVKQYHPDIMSGRGESQNIIDEATKKLQEINEAYELIKKHRGL</sequence>
<dbReference type="Gene3D" id="1.10.3680.10">
    <property type="entry name" value="TerB-like"/>
    <property type="match status" value="1"/>
</dbReference>
<dbReference type="PRINTS" id="PR00625">
    <property type="entry name" value="JDOMAIN"/>
</dbReference>
<dbReference type="OrthoDB" id="9779889at2"/>
<dbReference type="InterPro" id="IPR029024">
    <property type="entry name" value="TerB-like"/>
</dbReference>
<evidence type="ECO:0000256" key="1">
    <source>
        <dbReference type="SAM" id="Coils"/>
    </source>
</evidence>
<keyword evidence="1" id="KW-0175">Coiled coil</keyword>